<dbReference type="SUPFAM" id="SSF52172">
    <property type="entry name" value="CheY-like"/>
    <property type="match status" value="1"/>
</dbReference>
<evidence type="ECO:0000256" key="1">
    <source>
        <dbReference type="ARBA" id="ARBA00022553"/>
    </source>
</evidence>
<dbReference type="InterPro" id="IPR011006">
    <property type="entry name" value="CheY-like_superfamily"/>
</dbReference>
<dbReference type="Gene3D" id="3.40.50.2300">
    <property type="match status" value="1"/>
</dbReference>
<accession>A0A645HKL4</accession>
<dbReference type="SMART" id="SM00448">
    <property type="entry name" value="REC"/>
    <property type="match status" value="1"/>
</dbReference>
<dbReference type="EC" id="2.7.13.3" evidence="3"/>
<reference evidence="3" key="1">
    <citation type="submission" date="2019-08" db="EMBL/GenBank/DDBJ databases">
        <authorList>
            <person name="Kucharzyk K."/>
            <person name="Murdoch R.W."/>
            <person name="Higgins S."/>
            <person name="Loffler F."/>
        </authorList>
    </citation>
    <scope>NUCLEOTIDE SEQUENCE</scope>
</reference>
<dbReference type="PROSITE" id="PS50110">
    <property type="entry name" value="RESPONSE_REGULATORY"/>
    <property type="match status" value="1"/>
</dbReference>
<dbReference type="EMBL" id="VSSQ01094470">
    <property type="protein sequence ID" value="MPN38942.1"/>
    <property type="molecule type" value="Genomic_DNA"/>
</dbReference>
<protein>
    <submittedName>
        <fullName evidence="3">Aerobic respiration control sensor protein ArcB</fullName>
        <ecNumber evidence="3">2.7.13.3</ecNumber>
    </submittedName>
</protein>
<dbReference type="Pfam" id="PF00072">
    <property type="entry name" value="Response_reg"/>
    <property type="match status" value="1"/>
</dbReference>
<dbReference type="CDD" id="cd17546">
    <property type="entry name" value="REC_hyHK_CKI1_RcsC-like"/>
    <property type="match status" value="1"/>
</dbReference>
<evidence type="ECO:0000313" key="3">
    <source>
        <dbReference type="EMBL" id="MPN38942.1"/>
    </source>
</evidence>
<dbReference type="GO" id="GO:0000160">
    <property type="term" value="P:phosphorelay signal transduction system"/>
    <property type="evidence" value="ECO:0007669"/>
    <property type="project" value="InterPro"/>
</dbReference>
<dbReference type="PANTHER" id="PTHR45339:SF3">
    <property type="entry name" value="HISTIDINE KINASE"/>
    <property type="match status" value="1"/>
</dbReference>
<gene>
    <name evidence="3" type="primary">arcB_20</name>
    <name evidence="3" type="ORF">SDC9_186467</name>
</gene>
<proteinExistence type="predicted"/>
<dbReference type="GO" id="GO:0004673">
    <property type="term" value="F:protein histidine kinase activity"/>
    <property type="evidence" value="ECO:0007669"/>
    <property type="project" value="UniProtKB-EC"/>
</dbReference>
<dbReference type="AlphaFoldDB" id="A0A645HKL4"/>
<dbReference type="PANTHER" id="PTHR45339">
    <property type="entry name" value="HYBRID SIGNAL TRANSDUCTION HISTIDINE KINASE J"/>
    <property type="match status" value="1"/>
</dbReference>
<organism evidence="3">
    <name type="scientific">bioreactor metagenome</name>
    <dbReference type="NCBI Taxonomy" id="1076179"/>
    <lineage>
        <taxon>unclassified sequences</taxon>
        <taxon>metagenomes</taxon>
        <taxon>ecological metagenomes</taxon>
    </lineage>
</organism>
<comment type="caution">
    <text evidence="3">The sequence shown here is derived from an EMBL/GenBank/DDBJ whole genome shotgun (WGS) entry which is preliminary data.</text>
</comment>
<feature type="domain" description="Response regulatory" evidence="2">
    <location>
        <begin position="54"/>
        <end position="175"/>
    </location>
</feature>
<sequence>MDGEIVIDSMPGQGSDFMVFLNLPIADEQEAEAKDEEEAAQTEDSEDFSYEGLNILMAEDNEMNAEIAVGILEMRGAQVDVAANGREAVEKFASNPPGHYDLILMDIQMPEMDGREATKTIRSIQRPDAKEILIFALSADAFVEDQRYSAEIGMNGHFAKPIDFEAMRVSIGRIMKERKQI</sequence>
<keyword evidence="3" id="KW-0808">Transferase</keyword>
<evidence type="ECO:0000259" key="2">
    <source>
        <dbReference type="PROSITE" id="PS50110"/>
    </source>
</evidence>
<keyword evidence="1" id="KW-0597">Phosphoprotein</keyword>
<dbReference type="InterPro" id="IPR001789">
    <property type="entry name" value="Sig_transdc_resp-reg_receiver"/>
</dbReference>
<name>A0A645HKL4_9ZZZZ</name>